<keyword evidence="2" id="KW-1185">Reference proteome</keyword>
<protein>
    <submittedName>
        <fullName evidence="1">Uncharacterized protein</fullName>
    </submittedName>
</protein>
<name>A0ABQ9GS06_9NEOP</name>
<evidence type="ECO:0000313" key="2">
    <source>
        <dbReference type="Proteomes" id="UP001159363"/>
    </source>
</evidence>
<accession>A0ABQ9GS06</accession>
<dbReference type="EMBL" id="JARBHB010000009">
    <property type="protein sequence ID" value="KAJ8874812.1"/>
    <property type="molecule type" value="Genomic_DNA"/>
</dbReference>
<organism evidence="1 2">
    <name type="scientific">Dryococelus australis</name>
    <dbReference type="NCBI Taxonomy" id="614101"/>
    <lineage>
        <taxon>Eukaryota</taxon>
        <taxon>Metazoa</taxon>
        <taxon>Ecdysozoa</taxon>
        <taxon>Arthropoda</taxon>
        <taxon>Hexapoda</taxon>
        <taxon>Insecta</taxon>
        <taxon>Pterygota</taxon>
        <taxon>Neoptera</taxon>
        <taxon>Polyneoptera</taxon>
        <taxon>Phasmatodea</taxon>
        <taxon>Verophasmatodea</taxon>
        <taxon>Anareolatae</taxon>
        <taxon>Phasmatidae</taxon>
        <taxon>Eurycanthinae</taxon>
        <taxon>Dryococelus</taxon>
    </lineage>
</organism>
<dbReference type="Proteomes" id="UP001159363">
    <property type="component" value="Chromosome 8"/>
</dbReference>
<gene>
    <name evidence="1" type="ORF">PR048_022701</name>
</gene>
<reference evidence="1 2" key="1">
    <citation type="submission" date="2023-02" db="EMBL/GenBank/DDBJ databases">
        <title>LHISI_Scaffold_Assembly.</title>
        <authorList>
            <person name="Stuart O.P."/>
            <person name="Cleave R."/>
            <person name="Magrath M.J.L."/>
            <person name="Mikheyev A.S."/>
        </authorList>
    </citation>
    <scope>NUCLEOTIDE SEQUENCE [LARGE SCALE GENOMIC DNA]</scope>
    <source>
        <strain evidence="1">Daus_M_001</strain>
        <tissue evidence="1">Leg muscle</tissue>
    </source>
</reference>
<comment type="caution">
    <text evidence="1">The sequence shown here is derived from an EMBL/GenBank/DDBJ whole genome shotgun (WGS) entry which is preliminary data.</text>
</comment>
<proteinExistence type="predicted"/>
<sequence length="150" mass="17262">MNASTQIKSLQDIMSGISEKKETYSDKHLKNHILENFKEHIMICNVFGRKNIMCLSYTAHKITDNSNLETEKLRIVLAAADINKTFKKWCMKVTEKKKNTSELENLKRKCVGINHAIISAVRPRSFLSQLQIGLAFTLHRLYGSKHLINM</sequence>
<evidence type="ECO:0000313" key="1">
    <source>
        <dbReference type="EMBL" id="KAJ8874812.1"/>
    </source>
</evidence>